<dbReference type="Gene3D" id="3.30.230.10">
    <property type="match status" value="1"/>
</dbReference>
<reference evidence="16 17" key="1">
    <citation type="submission" date="2020-11" db="EMBL/GenBank/DDBJ databases">
        <title>Arthrobacter antarcticus sp. nov., isolated from Antarctic Soil.</title>
        <authorList>
            <person name="Li J."/>
        </authorList>
    </citation>
    <scope>NUCLEOTIDE SEQUENCE [LARGE SCALE GENOMIC DNA]</scope>
    <source>
        <strain evidence="16 17">Z1-20</strain>
    </source>
</reference>
<dbReference type="InterPro" id="IPR036554">
    <property type="entry name" value="GHMP_kinase_C_sf"/>
</dbReference>
<dbReference type="GO" id="GO:0004413">
    <property type="term" value="F:homoserine kinase activity"/>
    <property type="evidence" value="ECO:0007669"/>
    <property type="project" value="UniProtKB-UniRule"/>
</dbReference>
<dbReference type="Proteomes" id="UP000655366">
    <property type="component" value="Unassembled WGS sequence"/>
</dbReference>
<keyword evidence="9 13" id="KW-0418">Kinase</keyword>
<dbReference type="GO" id="GO:0005524">
    <property type="term" value="F:ATP binding"/>
    <property type="evidence" value="ECO:0007669"/>
    <property type="project" value="UniProtKB-UniRule"/>
</dbReference>
<keyword evidence="13" id="KW-0963">Cytoplasm</keyword>
<dbReference type="InterPro" id="IPR020568">
    <property type="entry name" value="Ribosomal_Su5_D2-typ_SF"/>
</dbReference>
<dbReference type="InterPro" id="IPR006204">
    <property type="entry name" value="GHMP_kinase_N_dom"/>
</dbReference>
<evidence type="ECO:0000256" key="5">
    <source>
        <dbReference type="ARBA" id="ARBA00022605"/>
    </source>
</evidence>
<dbReference type="HAMAP" id="MF_00384">
    <property type="entry name" value="Homoser_kinase"/>
    <property type="match status" value="1"/>
</dbReference>
<keyword evidence="8 13" id="KW-0547">Nucleotide-binding</keyword>
<evidence type="ECO:0000256" key="3">
    <source>
        <dbReference type="ARBA" id="ARBA00012078"/>
    </source>
</evidence>
<evidence type="ECO:0000256" key="8">
    <source>
        <dbReference type="ARBA" id="ARBA00022741"/>
    </source>
</evidence>
<comment type="similarity">
    <text evidence="2 13">Belongs to the GHMP kinase family. Homoserine kinase subfamily.</text>
</comment>
<dbReference type="PANTHER" id="PTHR20861">
    <property type="entry name" value="HOMOSERINE/4-DIPHOSPHOCYTIDYL-2-C-METHYL-D-ERYTHRITOL KINASE"/>
    <property type="match status" value="1"/>
</dbReference>
<keyword evidence="6 13" id="KW-0808">Transferase</keyword>
<evidence type="ECO:0000256" key="6">
    <source>
        <dbReference type="ARBA" id="ARBA00022679"/>
    </source>
</evidence>
<proteinExistence type="inferred from homology"/>
<keyword evidence="5 13" id="KW-0028">Amino-acid biosynthesis</keyword>
<dbReference type="InterPro" id="IPR014721">
    <property type="entry name" value="Ribsml_uS5_D2-typ_fold_subgr"/>
</dbReference>
<accession>A0A931G9L4</accession>
<evidence type="ECO:0000259" key="15">
    <source>
        <dbReference type="Pfam" id="PF08544"/>
    </source>
</evidence>
<dbReference type="EC" id="2.7.1.39" evidence="3 13"/>
<dbReference type="GO" id="GO:0009088">
    <property type="term" value="P:threonine biosynthetic process"/>
    <property type="evidence" value="ECO:0007669"/>
    <property type="project" value="UniProtKB-UniRule"/>
</dbReference>
<dbReference type="Pfam" id="PF08544">
    <property type="entry name" value="GHMP_kinases_C"/>
    <property type="match status" value="1"/>
</dbReference>
<feature type="domain" description="GHMP kinase C-terminal" evidence="15">
    <location>
        <begin position="251"/>
        <end position="308"/>
    </location>
</feature>
<dbReference type="SUPFAM" id="SSF55060">
    <property type="entry name" value="GHMP Kinase, C-terminal domain"/>
    <property type="match status" value="1"/>
</dbReference>
<feature type="binding site" evidence="13">
    <location>
        <begin position="117"/>
        <end position="127"/>
    </location>
    <ligand>
        <name>ATP</name>
        <dbReference type="ChEBI" id="CHEBI:30616"/>
    </ligand>
</feature>
<dbReference type="RefSeq" id="WP_196398201.1">
    <property type="nucleotide sequence ID" value="NZ_JADNYM010000027.1"/>
</dbReference>
<evidence type="ECO:0000256" key="4">
    <source>
        <dbReference type="ARBA" id="ARBA00017858"/>
    </source>
</evidence>
<dbReference type="PIRSF" id="PIRSF000676">
    <property type="entry name" value="Homoser_kin"/>
    <property type="match status" value="1"/>
</dbReference>
<evidence type="ECO:0000256" key="9">
    <source>
        <dbReference type="ARBA" id="ARBA00022777"/>
    </source>
</evidence>
<evidence type="ECO:0000256" key="12">
    <source>
        <dbReference type="ARBA" id="ARBA00049954"/>
    </source>
</evidence>
<comment type="catalytic activity">
    <reaction evidence="11 13">
        <text>L-homoserine + ATP = O-phospho-L-homoserine + ADP + H(+)</text>
        <dbReference type="Rhea" id="RHEA:13985"/>
        <dbReference type="ChEBI" id="CHEBI:15378"/>
        <dbReference type="ChEBI" id="CHEBI:30616"/>
        <dbReference type="ChEBI" id="CHEBI:57476"/>
        <dbReference type="ChEBI" id="CHEBI:57590"/>
        <dbReference type="ChEBI" id="CHEBI:456216"/>
        <dbReference type="EC" id="2.7.1.39"/>
    </reaction>
</comment>
<dbReference type="PANTHER" id="PTHR20861:SF1">
    <property type="entry name" value="HOMOSERINE KINASE"/>
    <property type="match status" value="1"/>
</dbReference>
<evidence type="ECO:0000256" key="7">
    <source>
        <dbReference type="ARBA" id="ARBA00022697"/>
    </source>
</evidence>
<dbReference type="SUPFAM" id="SSF54211">
    <property type="entry name" value="Ribosomal protein S5 domain 2-like"/>
    <property type="match status" value="1"/>
</dbReference>
<dbReference type="NCBIfam" id="TIGR00191">
    <property type="entry name" value="thrB"/>
    <property type="match status" value="1"/>
</dbReference>
<evidence type="ECO:0000313" key="17">
    <source>
        <dbReference type="Proteomes" id="UP000655366"/>
    </source>
</evidence>
<dbReference type="AlphaFoldDB" id="A0A931G9L4"/>
<dbReference type="PRINTS" id="PR00958">
    <property type="entry name" value="HOMSERKINASE"/>
</dbReference>
<dbReference type="GO" id="GO:0005737">
    <property type="term" value="C:cytoplasm"/>
    <property type="evidence" value="ECO:0007669"/>
    <property type="project" value="UniProtKB-SubCell"/>
</dbReference>
<organism evidence="16 17">
    <name type="scientific">Arthrobacter terrae</name>
    <dbReference type="NCBI Taxonomy" id="2935737"/>
    <lineage>
        <taxon>Bacteria</taxon>
        <taxon>Bacillati</taxon>
        <taxon>Actinomycetota</taxon>
        <taxon>Actinomycetes</taxon>
        <taxon>Micrococcales</taxon>
        <taxon>Micrococcaceae</taxon>
        <taxon>Arthrobacter</taxon>
    </lineage>
</organism>
<comment type="function">
    <text evidence="12 13">Catalyzes the ATP-dependent phosphorylation of L-homoserine to L-homoserine phosphate.</text>
</comment>
<evidence type="ECO:0000256" key="13">
    <source>
        <dbReference type="HAMAP-Rule" id="MF_00384"/>
    </source>
</evidence>
<keyword evidence="7 13" id="KW-0791">Threonine biosynthesis</keyword>
<dbReference type="PROSITE" id="PS00627">
    <property type="entry name" value="GHMP_KINASES_ATP"/>
    <property type="match status" value="1"/>
</dbReference>
<name>A0A931G9L4_9MICC</name>
<evidence type="ECO:0000256" key="10">
    <source>
        <dbReference type="ARBA" id="ARBA00022840"/>
    </source>
</evidence>
<comment type="caution">
    <text evidence="16">The sequence shown here is derived from an EMBL/GenBank/DDBJ whole genome shotgun (WGS) entry which is preliminary data.</text>
</comment>
<evidence type="ECO:0000256" key="2">
    <source>
        <dbReference type="ARBA" id="ARBA00007370"/>
    </source>
</evidence>
<dbReference type="InterPro" id="IPR000870">
    <property type="entry name" value="Homoserine_kinase"/>
</dbReference>
<dbReference type="Pfam" id="PF00288">
    <property type="entry name" value="GHMP_kinases_N"/>
    <property type="match status" value="1"/>
</dbReference>
<evidence type="ECO:0000256" key="1">
    <source>
        <dbReference type="ARBA" id="ARBA00005015"/>
    </source>
</evidence>
<feature type="domain" description="GHMP kinase N-terminal" evidence="14">
    <location>
        <begin position="89"/>
        <end position="171"/>
    </location>
</feature>
<gene>
    <name evidence="13" type="primary">thrB</name>
    <name evidence="16" type="ORF">IV500_18030</name>
</gene>
<comment type="subcellular location">
    <subcellularLocation>
        <location evidence="13">Cytoplasm</location>
    </subcellularLocation>
</comment>
<dbReference type="Gene3D" id="3.30.70.890">
    <property type="entry name" value="GHMP kinase, C-terminal domain"/>
    <property type="match status" value="1"/>
</dbReference>
<dbReference type="EMBL" id="JADNYM010000027">
    <property type="protein sequence ID" value="MBG0741269.1"/>
    <property type="molecule type" value="Genomic_DNA"/>
</dbReference>
<dbReference type="InterPro" id="IPR013750">
    <property type="entry name" value="GHMP_kinase_C_dom"/>
</dbReference>
<protein>
    <recommendedName>
        <fullName evidence="4 13">Homoserine kinase</fullName>
        <shortName evidence="13">HK</shortName>
        <shortName evidence="13">HSK</shortName>
        <ecNumber evidence="3 13">2.7.1.39</ecNumber>
    </recommendedName>
</protein>
<dbReference type="InterPro" id="IPR006203">
    <property type="entry name" value="GHMP_knse_ATP-bd_CS"/>
</dbReference>
<evidence type="ECO:0000256" key="11">
    <source>
        <dbReference type="ARBA" id="ARBA00049375"/>
    </source>
</evidence>
<comment type="pathway">
    <text evidence="1 13">Amino-acid biosynthesis; L-threonine biosynthesis; L-threonine from L-aspartate: step 4/5.</text>
</comment>
<evidence type="ECO:0000313" key="16">
    <source>
        <dbReference type="EMBL" id="MBG0741269.1"/>
    </source>
</evidence>
<keyword evidence="10 13" id="KW-0067">ATP-binding</keyword>
<sequence length="344" mass="36191">MARANAVAESIPAPAGPVIEPGQRVIVRVPATTANLGPGFDSLGMAVTLYDSLTVETFDGNAEDGGGQELRFELRGEGAEALPRDGSHLVVRAMEAAFSRLGYRRSGLKITADNVLPHGRGLGSSASAIVAAVTAANELVPESARQDTQWIFQLTSELEGHPDNVAPAIFGAVAISWREGRRYRSARVLPSPRVIPIAAVPAVELSTETARAMLPTAVPHADAAANAGRTALLIHALRDDPALLLAATEDYLHQSFRSSAMAGSAALMAGLRARGFAAFISGAGPTVMTLADGESEAQQAVDFITAFGALPESQSRPGVETYAQWRVLRLNIDSDGAKVELHRW</sequence>
<keyword evidence="17" id="KW-1185">Reference proteome</keyword>
<evidence type="ECO:0000259" key="14">
    <source>
        <dbReference type="Pfam" id="PF00288"/>
    </source>
</evidence>